<proteinExistence type="predicted"/>
<name>A0A2A2KBM9_9BILA</name>
<accession>A0A2A2KBM9</accession>
<comment type="caution">
    <text evidence="1">The sequence shown here is derived from an EMBL/GenBank/DDBJ whole genome shotgun (WGS) entry which is preliminary data.</text>
</comment>
<organism evidence="1 2">
    <name type="scientific">Diploscapter pachys</name>
    <dbReference type="NCBI Taxonomy" id="2018661"/>
    <lineage>
        <taxon>Eukaryota</taxon>
        <taxon>Metazoa</taxon>
        <taxon>Ecdysozoa</taxon>
        <taxon>Nematoda</taxon>
        <taxon>Chromadorea</taxon>
        <taxon>Rhabditida</taxon>
        <taxon>Rhabditina</taxon>
        <taxon>Rhabditomorpha</taxon>
        <taxon>Rhabditoidea</taxon>
        <taxon>Rhabditidae</taxon>
        <taxon>Diploscapter</taxon>
    </lineage>
</organism>
<dbReference type="AlphaFoldDB" id="A0A2A2KBM9"/>
<protein>
    <submittedName>
        <fullName evidence="1">Uncharacterized protein</fullName>
    </submittedName>
</protein>
<dbReference type="Proteomes" id="UP000218231">
    <property type="component" value="Unassembled WGS sequence"/>
</dbReference>
<dbReference type="EMBL" id="LIAE01009041">
    <property type="protein sequence ID" value="PAV71416.1"/>
    <property type="molecule type" value="Genomic_DNA"/>
</dbReference>
<sequence length="237" mass="26395">MDVGDREVALAVRSPAPAFVERELRRDQLGPVLRQPLHAVERPARLLAAGQRQFDRALRAIAALLEPDHRIDPDRVHRLHVGGAAAVEIAVFLDHLVGIARPVLGVSDDDVEMADQQHRLHRAAGARQRHDQPALLGMIGYGKAGDRRRRIARRQQPRLDRAGECGAAARRDAGVGLHHFLVERAEAGLVGAQRCCGLLCRPAARQRQQHRADRRPEDSLRPSRHRLAPHWLCGHYA</sequence>
<evidence type="ECO:0000313" key="2">
    <source>
        <dbReference type="Proteomes" id="UP000218231"/>
    </source>
</evidence>
<keyword evidence="2" id="KW-1185">Reference proteome</keyword>
<gene>
    <name evidence="1" type="ORF">WR25_23207</name>
</gene>
<reference evidence="1 2" key="1">
    <citation type="journal article" date="2017" name="Curr. Biol.">
        <title>Genome architecture and evolution of a unichromosomal asexual nematode.</title>
        <authorList>
            <person name="Fradin H."/>
            <person name="Zegar C."/>
            <person name="Gutwein M."/>
            <person name="Lucas J."/>
            <person name="Kovtun M."/>
            <person name="Corcoran D."/>
            <person name="Baugh L.R."/>
            <person name="Kiontke K."/>
            <person name="Gunsalus K."/>
            <person name="Fitch D.H."/>
            <person name="Piano F."/>
        </authorList>
    </citation>
    <scope>NUCLEOTIDE SEQUENCE [LARGE SCALE GENOMIC DNA]</scope>
    <source>
        <strain evidence="1">PF1309</strain>
    </source>
</reference>
<evidence type="ECO:0000313" key="1">
    <source>
        <dbReference type="EMBL" id="PAV71416.1"/>
    </source>
</evidence>